<keyword evidence="2" id="KW-0687">Ribonucleoprotein</keyword>
<geneLocation type="mitochondrion" evidence="2"/>
<dbReference type="AlphaFoldDB" id="A0A385KE76"/>
<sequence length="129" mass="14948">MQVRKNFLKKKHKQEIDKKSLYILLFCYSGLINKSTMATIQNLLCAIYDKTLFQPSRNMKPHENQQNGFLAQHASKASPTSLLYLTKKTPNETWSVAMATLGLLQPESSFTIRKTRIYFTKSYAYKRSC</sequence>
<keyword evidence="1" id="KW-0472">Membrane</keyword>
<keyword evidence="2" id="KW-0496">Mitochondrion</keyword>
<reference evidence="2" key="1">
    <citation type="journal article" date="2018" name="PLoS ONE">
        <title>Genome-wide organellar analyses from the hornwort Leiosporoceros dussii show low frequency of RNA editing.</title>
        <authorList>
            <person name="Villarreal A.J."/>
            <person name="Turmel M."/>
            <person name="Bourgouin-Couture M."/>
            <person name="Laroche J."/>
            <person name="Salazar Allen N."/>
            <person name="Li F.W."/>
            <person name="Cheng S."/>
            <person name="Renzaglia K."/>
            <person name="Lemieux C."/>
        </authorList>
    </citation>
    <scope>NUCLEOTIDE SEQUENCE</scope>
</reference>
<proteinExistence type="predicted"/>
<feature type="transmembrane region" description="Helical" evidence="1">
    <location>
        <begin position="21"/>
        <end position="44"/>
    </location>
</feature>
<dbReference type="RefSeq" id="YP_009531809.1">
    <property type="nucleotide sequence ID" value="NC_039751.1"/>
</dbReference>
<keyword evidence="1" id="KW-0812">Transmembrane</keyword>
<protein>
    <submittedName>
        <fullName evidence="2">Ribosomal protein L10</fullName>
    </submittedName>
</protein>
<evidence type="ECO:0000256" key="1">
    <source>
        <dbReference type="SAM" id="Phobius"/>
    </source>
</evidence>
<keyword evidence="2" id="KW-0689">Ribosomal protein</keyword>
<dbReference type="EMBL" id="MH577300">
    <property type="protein sequence ID" value="AXZ70970.1"/>
    <property type="molecule type" value="Genomic_DNA"/>
</dbReference>
<organism evidence="2">
    <name type="scientific">Leiosporoceros dussii</name>
    <dbReference type="NCBI Taxonomy" id="263836"/>
    <lineage>
        <taxon>Eukaryota</taxon>
        <taxon>Viridiplantae</taxon>
        <taxon>Streptophyta</taxon>
        <taxon>Embryophyta</taxon>
        <taxon>Anthocerotophyta</taxon>
        <taxon>Leiosporocerotopsida</taxon>
        <taxon>Leiosporocerotales</taxon>
        <taxon>Leiosporocerotaceae</taxon>
        <taxon>Leiosporoceros</taxon>
    </lineage>
</organism>
<accession>A0A385KE76</accession>
<gene>
    <name evidence="2" type="primary">rpl10</name>
</gene>
<evidence type="ECO:0000313" key="2">
    <source>
        <dbReference type="EMBL" id="AXZ70970.1"/>
    </source>
</evidence>
<keyword evidence="1" id="KW-1133">Transmembrane helix</keyword>
<name>A0A385KE76_9EMBR</name>
<dbReference type="GO" id="GO:0005840">
    <property type="term" value="C:ribosome"/>
    <property type="evidence" value="ECO:0007669"/>
    <property type="project" value="UniProtKB-KW"/>
</dbReference>
<reference evidence="2" key="2">
    <citation type="submission" date="2018-07" db="EMBL/GenBank/DDBJ databases">
        <authorList>
            <person name="Quirk P.G."/>
            <person name="Krulwich T.A."/>
        </authorList>
    </citation>
    <scope>NUCLEOTIDE SEQUENCE</scope>
</reference>
<dbReference type="GeneID" id="38332808"/>